<name>A0ABD3X4R5_SINWO</name>
<dbReference type="AlphaFoldDB" id="A0ABD3X4R5"/>
<protein>
    <submittedName>
        <fullName evidence="1">Uncharacterized protein</fullName>
    </submittedName>
</protein>
<feature type="non-terminal residue" evidence="1">
    <location>
        <position position="58"/>
    </location>
</feature>
<dbReference type="EMBL" id="JBJQND010000004">
    <property type="protein sequence ID" value="KAL3879850.1"/>
    <property type="molecule type" value="Genomic_DNA"/>
</dbReference>
<proteinExistence type="predicted"/>
<sequence>LCTVNMDFIQWNNFYGTVIYPLIPNFTIKKSWIKCESRIFYTDLTEDLNDKDIRPAYE</sequence>
<comment type="caution">
    <text evidence="1">The sequence shown here is derived from an EMBL/GenBank/DDBJ whole genome shotgun (WGS) entry which is preliminary data.</text>
</comment>
<feature type="non-terminal residue" evidence="1">
    <location>
        <position position="1"/>
    </location>
</feature>
<gene>
    <name evidence="1" type="ORF">ACJMK2_032129</name>
</gene>
<accession>A0ABD3X4R5</accession>
<evidence type="ECO:0000313" key="2">
    <source>
        <dbReference type="Proteomes" id="UP001634394"/>
    </source>
</evidence>
<evidence type="ECO:0000313" key="1">
    <source>
        <dbReference type="EMBL" id="KAL3879850.1"/>
    </source>
</evidence>
<organism evidence="1 2">
    <name type="scientific">Sinanodonta woodiana</name>
    <name type="common">Chinese pond mussel</name>
    <name type="synonym">Anodonta woodiana</name>
    <dbReference type="NCBI Taxonomy" id="1069815"/>
    <lineage>
        <taxon>Eukaryota</taxon>
        <taxon>Metazoa</taxon>
        <taxon>Spiralia</taxon>
        <taxon>Lophotrochozoa</taxon>
        <taxon>Mollusca</taxon>
        <taxon>Bivalvia</taxon>
        <taxon>Autobranchia</taxon>
        <taxon>Heteroconchia</taxon>
        <taxon>Palaeoheterodonta</taxon>
        <taxon>Unionida</taxon>
        <taxon>Unionoidea</taxon>
        <taxon>Unionidae</taxon>
        <taxon>Unioninae</taxon>
        <taxon>Sinanodonta</taxon>
    </lineage>
</organism>
<keyword evidence="2" id="KW-1185">Reference proteome</keyword>
<reference evidence="1 2" key="1">
    <citation type="submission" date="2024-11" db="EMBL/GenBank/DDBJ databases">
        <title>Chromosome-level genome assembly of the freshwater bivalve Anodonta woodiana.</title>
        <authorList>
            <person name="Chen X."/>
        </authorList>
    </citation>
    <scope>NUCLEOTIDE SEQUENCE [LARGE SCALE GENOMIC DNA]</scope>
    <source>
        <strain evidence="1">MN2024</strain>
        <tissue evidence="1">Gills</tissue>
    </source>
</reference>
<dbReference type="Proteomes" id="UP001634394">
    <property type="component" value="Unassembled WGS sequence"/>
</dbReference>